<dbReference type="InterPro" id="IPR046879">
    <property type="entry name" value="KANL3/Tex30_Abhydrolase"/>
</dbReference>
<dbReference type="eggNOG" id="COG3571">
    <property type="taxonomic scope" value="Bacteria"/>
</dbReference>
<protein>
    <recommendedName>
        <fullName evidence="1">KANL3/Tex30 alpha/beta hydrolase-like domain-containing protein</fullName>
    </recommendedName>
</protein>
<dbReference type="Gene3D" id="3.40.50.1820">
    <property type="entry name" value="alpha/beta hydrolase"/>
    <property type="match status" value="1"/>
</dbReference>
<dbReference type="OrthoDB" id="652634at2"/>
<dbReference type="ESTHER" id="9vibr-e3bpr1">
    <property type="family name" value="NLS3-Tex30"/>
</dbReference>
<gene>
    <name evidence="2" type="ORF">VIBC2010_13001</name>
</gene>
<proteinExistence type="predicted"/>
<accession>E3BPR1</accession>
<dbReference type="Proteomes" id="UP000002943">
    <property type="component" value="Unassembled WGS sequence"/>
</dbReference>
<dbReference type="PANTHER" id="PTHR13136">
    <property type="entry name" value="TESTIS DEVELOPMENT PROTEIN PRTD"/>
    <property type="match status" value="1"/>
</dbReference>
<dbReference type="SUPFAM" id="SSF53474">
    <property type="entry name" value="alpha/beta-Hydrolases"/>
    <property type="match status" value="1"/>
</dbReference>
<dbReference type="AlphaFoldDB" id="E3BPR1"/>
<evidence type="ECO:0000313" key="3">
    <source>
        <dbReference type="Proteomes" id="UP000002943"/>
    </source>
</evidence>
<comment type="caution">
    <text evidence="2">The sequence shown here is derived from an EMBL/GenBank/DDBJ whole genome shotgun (WGS) entry which is preliminary data.</text>
</comment>
<evidence type="ECO:0000259" key="1">
    <source>
        <dbReference type="Pfam" id="PF20408"/>
    </source>
</evidence>
<reference evidence="2 3" key="1">
    <citation type="journal article" date="2012" name="Int. J. Syst. Evol. Microbiol.">
        <title>Vibrio caribbeanicus sp. nov., isolated from the marine sponge Scleritoderma cyanea.</title>
        <authorList>
            <person name="Hoffmann M."/>
            <person name="Monday S.R."/>
            <person name="Allard M.W."/>
            <person name="Strain E.A."/>
            <person name="Whittaker P."/>
            <person name="Naum M."/>
            <person name="McCarthy P.J."/>
            <person name="Lopez J.V."/>
            <person name="Fischer M."/>
            <person name="Brown E.W."/>
        </authorList>
    </citation>
    <scope>NUCLEOTIDE SEQUENCE [LARGE SCALE GENOMIC DNA]</scope>
    <source>
        <strain evidence="2 3">ATCC BAA-2122</strain>
    </source>
</reference>
<dbReference type="STRING" id="796620.VIBC2010_13001"/>
<sequence length="208" mass="23086">MTKYLQDGNVGDPIFIFAHGAGAGKDHPFMETMAREIAKGGIHVVRFNFPYMEKRLVDGRKRPPDRAPVLLDTYREVINDFQSDAPIFIGGKSMGGRMASLVVEQTKVSGLICLGFPFHPPGKPENFKGDHLKSISIPSLIIQGERDTFGKRAEFEDFSLSAAVETQFIADGDHSFKPRKSSGLTEHENLLCAARLVQRFIMEQSSES</sequence>
<name>E3BPR1_9VIBR</name>
<dbReference type="PANTHER" id="PTHR13136:SF11">
    <property type="entry name" value="TESTIS-EXPRESSED PROTEIN 30"/>
    <property type="match status" value="1"/>
</dbReference>
<dbReference type="InterPro" id="IPR029058">
    <property type="entry name" value="AB_hydrolase_fold"/>
</dbReference>
<organism evidence="2 3">
    <name type="scientific">Vibrio caribbeanicus ATCC BAA-2122</name>
    <dbReference type="NCBI Taxonomy" id="796620"/>
    <lineage>
        <taxon>Bacteria</taxon>
        <taxon>Pseudomonadati</taxon>
        <taxon>Pseudomonadota</taxon>
        <taxon>Gammaproteobacteria</taxon>
        <taxon>Vibrionales</taxon>
        <taxon>Vibrionaceae</taxon>
        <taxon>Vibrio</taxon>
    </lineage>
</organism>
<feature type="domain" description="KANL3/Tex30 alpha/beta hydrolase-like" evidence="1">
    <location>
        <begin position="14"/>
        <end position="201"/>
    </location>
</feature>
<dbReference type="InterPro" id="IPR026555">
    <property type="entry name" value="NSL3/Tex30"/>
</dbReference>
<evidence type="ECO:0000313" key="2">
    <source>
        <dbReference type="EMBL" id="EFP94979.1"/>
    </source>
</evidence>
<dbReference type="RefSeq" id="WP_009603173.1">
    <property type="nucleotide sequence ID" value="NZ_AEIU01000110.1"/>
</dbReference>
<dbReference type="EMBL" id="AEIU01000110">
    <property type="protein sequence ID" value="EFP94979.1"/>
    <property type="molecule type" value="Genomic_DNA"/>
</dbReference>
<keyword evidence="3" id="KW-1185">Reference proteome</keyword>
<dbReference type="Pfam" id="PF20408">
    <property type="entry name" value="Abhydrolase_11"/>
    <property type="match status" value="1"/>
</dbReference>